<dbReference type="AlphaFoldDB" id="A0A0A8B1V7"/>
<dbReference type="KEGG" id="cbac:JI75_00915"/>
<dbReference type="HOGENOM" id="CLU_144828_0_0_11"/>
<dbReference type="OrthoDB" id="3177283at2"/>
<keyword evidence="2" id="KW-1185">Reference proteome</keyword>
<dbReference type="Proteomes" id="UP000031121">
    <property type="component" value="Chromosome"/>
</dbReference>
<accession>A0A0A8B1V7</accession>
<sequence length="169" mass="17634">MYNINQRTAWDAFSAHLSGSDSGLLLAISASPLGEVARKALDSSAKALGYGPGACAFASILPPTAPKAAEPLERDAGASLDASSLRLLVEGIDPLALVVADDAALKLVRQAYPDAAFSPPSMTSIQSDCSLGRAFGRTVTAFESFEKMLDSAESKQAAWALLKKLPHLD</sequence>
<reference evidence="2" key="1">
    <citation type="submission" date="2014-08" db="EMBL/GenBank/DDBJ databases">
        <title>Coriobacteriaceae sp. complete genome.</title>
        <authorList>
            <person name="Looft T."/>
            <person name="Bayles D.O."/>
            <person name="Stanton T.B."/>
        </authorList>
    </citation>
    <scope>NUCLEOTIDE SEQUENCE [LARGE SCALE GENOMIC DNA]</scope>
    <source>
        <strain evidence="2">68-1-3</strain>
    </source>
</reference>
<evidence type="ECO:0000313" key="2">
    <source>
        <dbReference type="Proteomes" id="UP000031121"/>
    </source>
</evidence>
<organism evidence="1 2">
    <name type="scientific">Berryella intestinalis</name>
    <dbReference type="NCBI Taxonomy" id="1531429"/>
    <lineage>
        <taxon>Bacteria</taxon>
        <taxon>Bacillati</taxon>
        <taxon>Actinomycetota</taxon>
        <taxon>Coriobacteriia</taxon>
        <taxon>Eggerthellales</taxon>
        <taxon>Eggerthellaceae</taxon>
        <taxon>Berryella</taxon>
    </lineage>
</organism>
<protein>
    <submittedName>
        <fullName evidence="1">Uncharacterized protein</fullName>
    </submittedName>
</protein>
<dbReference type="EMBL" id="CP009302">
    <property type="protein sequence ID" value="AJC11466.1"/>
    <property type="molecule type" value="Genomic_DNA"/>
</dbReference>
<name>A0A0A8B1V7_9ACTN</name>
<dbReference type="STRING" id="1531429.JI75_00915"/>
<proteinExistence type="predicted"/>
<reference evidence="1 2" key="2">
    <citation type="journal article" date="2015" name="Genome Announc.">
        <title>Complete Genome Sequence of Coriobacteriaceae Strain 68-1-3, a Novel Mucus-Degrading Isolate from the Swine Intestinal Tract.</title>
        <authorList>
            <person name="Looft T."/>
            <person name="Bayles D.O."/>
            <person name="Alt D.P."/>
            <person name="Stanton T.B."/>
        </authorList>
    </citation>
    <scope>NUCLEOTIDE SEQUENCE [LARGE SCALE GENOMIC DNA]</scope>
    <source>
        <strain evidence="1 2">68-1-3</strain>
    </source>
</reference>
<evidence type="ECO:0000313" key="1">
    <source>
        <dbReference type="EMBL" id="AJC11466.1"/>
    </source>
</evidence>
<gene>
    <name evidence="1" type="ORF">JI75_00915</name>
</gene>